<reference evidence="1 2" key="1">
    <citation type="submission" date="2018-08" db="EMBL/GenBank/DDBJ databases">
        <authorList>
            <person name="Laetsch R D."/>
            <person name="Stevens L."/>
            <person name="Kumar S."/>
            <person name="Blaxter L. M."/>
        </authorList>
    </citation>
    <scope>NUCLEOTIDE SEQUENCE [LARGE SCALE GENOMIC DNA]</scope>
</reference>
<evidence type="ECO:0000313" key="2">
    <source>
        <dbReference type="Proteomes" id="UP000277928"/>
    </source>
</evidence>
<dbReference type="Proteomes" id="UP000277928">
    <property type="component" value="Unassembled WGS sequence"/>
</dbReference>
<proteinExistence type="predicted"/>
<evidence type="ECO:0000313" key="1">
    <source>
        <dbReference type="EMBL" id="VDK76570.1"/>
    </source>
</evidence>
<organism evidence="1 2">
    <name type="scientific">Litomosoides sigmodontis</name>
    <name type="common">Filarial nematode worm</name>
    <dbReference type="NCBI Taxonomy" id="42156"/>
    <lineage>
        <taxon>Eukaryota</taxon>
        <taxon>Metazoa</taxon>
        <taxon>Ecdysozoa</taxon>
        <taxon>Nematoda</taxon>
        <taxon>Chromadorea</taxon>
        <taxon>Rhabditida</taxon>
        <taxon>Spirurina</taxon>
        <taxon>Spiruromorpha</taxon>
        <taxon>Filarioidea</taxon>
        <taxon>Onchocercidae</taxon>
        <taxon>Litomosoides</taxon>
    </lineage>
</organism>
<protein>
    <submittedName>
        <fullName evidence="1">Uncharacterized protein</fullName>
    </submittedName>
</protein>
<sequence length="106" mass="11909">MWTDKSTRVDRRLTIWTDRDIHGRQVRDSEAGRNTASRRGRAVAELAGCGRQAVPECCLWHDGIDGAIEEGSCSGLEEFDWKGRGQEEFTIDEERGQGGALKRECI</sequence>
<keyword evidence="2" id="KW-1185">Reference proteome</keyword>
<name>A0A3P6TBA7_LITSI</name>
<accession>A0A3P6TBA7</accession>
<dbReference type="EMBL" id="UYRX01000177">
    <property type="protein sequence ID" value="VDK76570.1"/>
    <property type="molecule type" value="Genomic_DNA"/>
</dbReference>
<gene>
    <name evidence="1" type="ORF">NLS_LOCUS3324</name>
</gene>
<dbReference type="AlphaFoldDB" id="A0A3P6TBA7"/>